<gene>
    <name evidence="1" type="ORF">AMJ87_01145</name>
</gene>
<name>A0A0S8GKX1_UNCW3</name>
<dbReference type="EMBL" id="LJUO01000005">
    <property type="protein sequence ID" value="KPK73651.1"/>
    <property type="molecule type" value="Genomic_DNA"/>
</dbReference>
<dbReference type="InterPro" id="IPR023614">
    <property type="entry name" value="Porin_dom_sf"/>
</dbReference>
<reference evidence="1 2" key="1">
    <citation type="journal article" date="2015" name="Microbiome">
        <title>Genomic resolution of linkages in carbon, nitrogen, and sulfur cycling among widespread estuary sediment bacteria.</title>
        <authorList>
            <person name="Baker B.J."/>
            <person name="Lazar C.S."/>
            <person name="Teske A.P."/>
            <person name="Dick G.J."/>
        </authorList>
    </citation>
    <scope>NUCLEOTIDE SEQUENCE [LARGE SCALE GENOMIC DNA]</scope>
    <source>
        <strain evidence="1">SM23_60</strain>
    </source>
</reference>
<organism evidence="1 2">
    <name type="scientific">candidate division WOR_3 bacterium SM23_60</name>
    <dbReference type="NCBI Taxonomy" id="1703780"/>
    <lineage>
        <taxon>Bacteria</taxon>
        <taxon>Bacteria division WOR-3</taxon>
    </lineage>
</organism>
<evidence type="ECO:0000313" key="1">
    <source>
        <dbReference type="EMBL" id="KPK73651.1"/>
    </source>
</evidence>
<evidence type="ECO:0000313" key="2">
    <source>
        <dbReference type="Proteomes" id="UP000051096"/>
    </source>
</evidence>
<comment type="caution">
    <text evidence="1">The sequence shown here is derived from an EMBL/GenBank/DDBJ whole genome shotgun (WGS) entry which is preliminary data.</text>
</comment>
<sequence length="334" mass="38102">MKHTLLVLLIGCVVFGYANADLYGYFWTRYTFENPTTPDVDENEHYFSIERGYVRWKTKTSPVSVAATIDIAMKRNATNASDWNVRLKYAHANWTIPGISQTLPDFMAIIGLQKTYFGVIDKWEYHIIEKSLEDTEKKINSAELGLAFRGDLPNGVGTVTAGIYNGNGYSSAVENNQWKDLSFDLAVVPIQGITVKGSAWIGKENAVIDTVGTTEEVTENRFAGVLEVQRGPLHIMGEYLYFMDGVYNADDIVGWGAMGYVEYFLNDYISLLGRYDYYDPDNDTENDVHSRIIGGVNWHVSEYLLWQNNYQIEMYEDENRDAEDKIMVQLKYSY</sequence>
<dbReference type="AlphaFoldDB" id="A0A0S8GKX1"/>
<dbReference type="Proteomes" id="UP000051096">
    <property type="component" value="Unassembled WGS sequence"/>
</dbReference>
<proteinExistence type="predicted"/>
<accession>A0A0S8GKX1</accession>
<evidence type="ECO:0008006" key="3">
    <source>
        <dbReference type="Google" id="ProtNLM"/>
    </source>
</evidence>
<protein>
    <recommendedName>
        <fullName evidence="3">Porin domain-containing protein</fullName>
    </recommendedName>
</protein>
<dbReference type="Gene3D" id="2.40.160.10">
    <property type="entry name" value="Porin"/>
    <property type="match status" value="1"/>
</dbReference>